<keyword evidence="2" id="KW-1185">Reference proteome</keyword>
<reference evidence="1 2" key="1">
    <citation type="journal article" date="2021" name="J. Hered.">
        <title>A chromosome-level genome assembly of the parasitoid wasp, Cotesia glomerata (Hymenoptera: Braconidae).</title>
        <authorList>
            <person name="Pinto B.J."/>
            <person name="Weis J.J."/>
            <person name="Gamble T."/>
            <person name="Ode P.J."/>
            <person name="Paul R."/>
            <person name="Zaspel J.M."/>
        </authorList>
    </citation>
    <scope>NUCLEOTIDE SEQUENCE [LARGE SCALE GENOMIC DNA]</scope>
    <source>
        <strain evidence="1">CgM1</strain>
    </source>
</reference>
<evidence type="ECO:0000313" key="2">
    <source>
        <dbReference type="Proteomes" id="UP000826195"/>
    </source>
</evidence>
<protein>
    <submittedName>
        <fullName evidence="1">Uncharacterized protein</fullName>
    </submittedName>
</protein>
<dbReference type="EMBL" id="JAHXZJ010001119">
    <property type="protein sequence ID" value="KAH0553974.1"/>
    <property type="molecule type" value="Genomic_DNA"/>
</dbReference>
<evidence type="ECO:0000313" key="1">
    <source>
        <dbReference type="EMBL" id="KAH0553974.1"/>
    </source>
</evidence>
<organism evidence="1 2">
    <name type="scientific">Cotesia glomerata</name>
    <name type="common">Lepidopteran parasitic wasp</name>
    <name type="synonym">Apanteles glomeratus</name>
    <dbReference type="NCBI Taxonomy" id="32391"/>
    <lineage>
        <taxon>Eukaryota</taxon>
        <taxon>Metazoa</taxon>
        <taxon>Ecdysozoa</taxon>
        <taxon>Arthropoda</taxon>
        <taxon>Hexapoda</taxon>
        <taxon>Insecta</taxon>
        <taxon>Pterygota</taxon>
        <taxon>Neoptera</taxon>
        <taxon>Endopterygota</taxon>
        <taxon>Hymenoptera</taxon>
        <taxon>Apocrita</taxon>
        <taxon>Ichneumonoidea</taxon>
        <taxon>Braconidae</taxon>
        <taxon>Microgastrinae</taxon>
        <taxon>Cotesia</taxon>
    </lineage>
</organism>
<dbReference type="Proteomes" id="UP000826195">
    <property type="component" value="Unassembled WGS sequence"/>
</dbReference>
<gene>
    <name evidence="1" type="ORF">KQX54_006658</name>
</gene>
<accession>A0AAV7IMC2</accession>
<dbReference type="AlphaFoldDB" id="A0AAV7IMC2"/>
<proteinExistence type="predicted"/>
<sequence>MSRARDSEFLIAKRKYKLVLVLVKSKTNTGTKTKRTEEWRKGVFAILKIMMDTRRTLMLGVVMGVKFAGTCKKNKTARRREGGEKEYTILVSLRNSRGRISY</sequence>
<name>A0AAV7IMC2_COTGL</name>
<comment type="caution">
    <text evidence="1">The sequence shown here is derived from an EMBL/GenBank/DDBJ whole genome shotgun (WGS) entry which is preliminary data.</text>
</comment>